<dbReference type="Gene3D" id="1.10.10.10">
    <property type="entry name" value="Winged helix-like DNA-binding domain superfamily/Winged helix DNA-binding domain"/>
    <property type="match status" value="1"/>
</dbReference>
<dbReference type="SUPFAM" id="SSF46894">
    <property type="entry name" value="C-terminal effector domain of the bipartite response regulators"/>
    <property type="match status" value="1"/>
</dbReference>
<protein>
    <submittedName>
        <fullName evidence="6">LuxR C-terminal-related transcriptional regulator</fullName>
    </submittedName>
</protein>
<dbReference type="PRINTS" id="PR00038">
    <property type="entry name" value="HTHLUXR"/>
</dbReference>
<keyword evidence="3" id="KW-0804">Transcription</keyword>
<reference evidence="6" key="1">
    <citation type="submission" date="2023-07" db="EMBL/GenBank/DDBJ databases">
        <title>Degradation of tert-butanol by M. austroafricanum TBA100.</title>
        <authorList>
            <person name="Helbich S."/>
            <person name="Vainshtein Y."/>
        </authorList>
    </citation>
    <scope>NUCLEOTIDE SEQUENCE</scope>
    <source>
        <strain evidence="6">TBA100</strain>
    </source>
</reference>
<dbReference type="Pfam" id="PF00196">
    <property type="entry name" value="GerE"/>
    <property type="match status" value="1"/>
</dbReference>
<evidence type="ECO:0000256" key="3">
    <source>
        <dbReference type="ARBA" id="ARBA00023163"/>
    </source>
</evidence>
<dbReference type="InterPro" id="IPR016032">
    <property type="entry name" value="Sig_transdc_resp-reg_C-effctor"/>
</dbReference>
<sequence length="301" mass="32782">MASAPRQAGRMDTALATLRDAIAELEEIDDTAHLLARAAVATTTLGFDRAMISSVSGGTWVPVAGHIERDPAWASQIVAAGQARPEVIDTSLPEAEVIRRRKAILVDDVSKLPRCYAAIIEISKGRRYVAAPILANRTVIGFIHADAFYRSRTFTDTDMQLMGLFGEFLGAAMSRVRMLDNLRVLRGELDGISTRIADLERSWCGQPHPSGRPGWNVTTERAQPPGARAPSGRAHSLTRRELEVLEFVAEGATNVRIARALTISEGTVKGHMKHILRKLGAANRAEAVSHWLRLNSPSGRP</sequence>
<dbReference type="EMBL" id="JAUHTC010000084">
    <property type="protein sequence ID" value="MDN4520824.1"/>
    <property type="molecule type" value="Genomic_DNA"/>
</dbReference>
<feature type="domain" description="HTH luxR-type" evidence="5">
    <location>
        <begin position="230"/>
        <end position="295"/>
    </location>
</feature>
<dbReference type="PROSITE" id="PS50043">
    <property type="entry name" value="HTH_LUXR_2"/>
    <property type="match status" value="1"/>
</dbReference>
<dbReference type="PANTHER" id="PTHR44688">
    <property type="entry name" value="DNA-BINDING TRANSCRIPTIONAL ACTIVATOR DEVR_DOSR"/>
    <property type="match status" value="1"/>
</dbReference>
<dbReference type="Gene3D" id="3.30.450.40">
    <property type="match status" value="1"/>
</dbReference>
<dbReference type="RefSeq" id="WP_208673326.1">
    <property type="nucleotide sequence ID" value="NZ_CP070380.1"/>
</dbReference>
<dbReference type="InterPro" id="IPR000792">
    <property type="entry name" value="Tscrpt_reg_LuxR_C"/>
</dbReference>
<evidence type="ECO:0000256" key="2">
    <source>
        <dbReference type="ARBA" id="ARBA00023125"/>
    </source>
</evidence>
<evidence type="ECO:0000256" key="1">
    <source>
        <dbReference type="ARBA" id="ARBA00023015"/>
    </source>
</evidence>
<dbReference type="InterPro" id="IPR029016">
    <property type="entry name" value="GAF-like_dom_sf"/>
</dbReference>
<dbReference type="InterPro" id="IPR003018">
    <property type="entry name" value="GAF"/>
</dbReference>
<dbReference type="SMART" id="SM00065">
    <property type="entry name" value="GAF"/>
    <property type="match status" value="1"/>
</dbReference>
<dbReference type="PROSITE" id="PS00622">
    <property type="entry name" value="HTH_LUXR_1"/>
    <property type="match status" value="1"/>
</dbReference>
<evidence type="ECO:0000313" key="6">
    <source>
        <dbReference type="EMBL" id="MDN4520824.1"/>
    </source>
</evidence>
<proteinExistence type="predicted"/>
<dbReference type="InterPro" id="IPR036388">
    <property type="entry name" value="WH-like_DNA-bd_sf"/>
</dbReference>
<gene>
    <name evidence="6" type="ORF">QYF68_23835</name>
</gene>
<keyword evidence="2" id="KW-0238">DNA-binding</keyword>
<feature type="region of interest" description="Disordered" evidence="4">
    <location>
        <begin position="208"/>
        <end position="235"/>
    </location>
</feature>
<comment type="caution">
    <text evidence="6">The sequence shown here is derived from an EMBL/GenBank/DDBJ whole genome shotgun (WGS) entry which is preliminary data.</text>
</comment>
<dbReference type="PANTHER" id="PTHR44688:SF16">
    <property type="entry name" value="DNA-BINDING TRANSCRIPTIONAL ACTIVATOR DEVR_DOSR"/>
    <property type="match status" value="1"/>
</dbReference>
<dbReference type="SMART" id="SM00421">
    <property type="entry name" value="HTH_LUXR"/>
    <property type="match status" value="1"/>
</dbReference>
<keyword evidence="1" id="KW-0805">Transcription regulation</keyword>
<dbReference type="CDD" id="cd06170">
    <property type="entry name" value="LuxR_C_like"/>
    <property type="match status" value="1"/>
</dbReference>
<accession>A0ABT8HJ90</accession>
<evidence type="ECO:0000259" key="5">
    <source>
        <dbReference type="PROSITE" id="PS50043"/>
    </source>
</evidence>
<dbReference type="Proteomes" id="UP001172687">
    <property type="component" value="Unassembled WGS sequence"/>
</dbReference>
<organism evidence="6 7">
    <name type="scientific">Mycolicibacterium austroafricanum</name>
    <name type="common">Mycobacterium austroafricanum</name>
    <dbReference type="NCBI Taxonomy" id="39687"/>
    <lineage>
        <taxon>Bacteria</taxon>
        <taxon>Bacillati</taxon>
        <taxon>Actinomycetota</taxon>
        <taxon>Actinomycetes</taxon>
        <taxon>Mycobacteriales</taxon>
        <taxon>Mycobacteriaceae</taxon>
        <taxon>Mycolicibacterium</taxon>
    </lineage>
</organism>
<evidence type="ECO:0000313" key="7">
    <source>
        <dbReference type="Proteomes" id="UP001172687"/>
    </source>
</evidence>
<name>A0ABT8HJ90_MYCAO</name>
<dbReference type="Pfam" id="PF13185">
    <property type="entry name" value="GAF_2"/>
    <property type="match status" value="1"/>
</dbReference>
<dbReference type="SUPFAM" id="SSF55781">
    <property type="entry name" value="GAF domain-like"/>
    <property type="match status" value="1"/>
</dbReference>
<keyword evidence="7" id="KW-1185">Reference proteome</keyword>
<evidence type="ECO:0000256" key="4">
    <source>
        <dbReference type="SAM" id="MobiDB-lite"/>
    </source>
</evidence>